<dbReference type="AlphaFoldDB" id="A0A913ZBL9"/>
<sequence length="221" mass="24244">MQFDGGDLGGKTATRSGILNSGKKSFWIKLPGSESSEFWFELGFKGQSSAYLRQKISDSSFRPRYVDVSVTVTKVEEQVVEIEYPNWIDIGTATDQQYRFQVDSAEVALIAVQAGNIKEYGQIVAEFGNQKNRGCRIQTCTDKKATECRTVMEPADKSVCNSLGNKRTIWAQLVNGEFRMGLVGDNKPIASYSGASWLGDAGVSKKLAIGTRGDGKWQMAG</sequence>
<name>A0A913ZBL9_PATMI</name>
<proteinExistence type="predicted"/>
<dbReference type="EnsemblMetazoa" id="XM_038193250.1">
    <property type="protein sequence ID" value="XP_038049178.1"/>
    <property type="gene ID" value="LOC119722862"/>
</dbReference>
<evidence type="ECO:0000313" key="2">
    <source>
        <dbReference type="Proteomes" id="UP000887568"/>
    </source>
</evidence>
<dbReference type="GeneID" id="119722862"/>
<evidence type="ECO:0000313" key="1">
    <source>
        <dbReference type="EnsemblMetazoa" id="XP_038049178.1"/>
    </source>
</evidence>
<accession>A0A913ZBL9</accession>
<organism evidence="1 2">
    <name type="scientific">Patiria miniata</name>
    <name type="common">Bat star</name>
    <name type="synonym">Asterina miniata</name>
    <dbReference type="NCBI Taxonomy" id="46514"/>
    <lineage>
        <taxon>Eukaryota</taxon>
        <taxon>Metazoa</taxon>
        <taxon>Echinodermata</taxon>
        <taxon>Eleutherozoa</taxon>
        <taxon>Asterozoa</taxon>
        <taxon>Asteroidea</taxon>
        <taxon>Valvatacea</taxon>
        <taxon>Valvatida</taxon>
        <taxon>Asterinidae</taxon>
        <taxon>Patiria</taxon>
    </lineage>
</organism>
<keyword evidence="2" id="KW-1185">Reference proteome</keyword>
<reference evidence="1" key="1">
    <citation type="submission" date="2022-11" db="UniProtKB">
        <authorList>
            <consortium name="EnsemblMetazoa"/>
        </authorList>
    </citation>
    <scope>IDENTIFICATION</scope>
</reference>
<dbReference type="Proteomes" id="UP000887568">
    <property type="component" value="Unplaced"/>
</dbReference>
<protein>
    <submittedName>
        <fullName evidence="1">Uncharacterized protein</fullName>
    </submittedName>
</protein>
<dbReference type="RefSeq" id="XP_038049178.1">
    <property type="nucleotide sequence ID" value="XM_038193250.1"/>
</dbReference>